<dbReference type="PANTHER" id="PTHR48081:SF8">
    <property type="entry name" value="ALPHA_BETA HYDROLASE FOLD-3 DOMAIN-CONTAINING PROTEIN-RELATED"/>
    <property type="match status" value="1"/>
</dbReference>
<dbReference type="Proteomes" id="UP000770015">
    <property type="component" value="Unassembled WGS sequence"/>
</dbReference>
<dbReference type="EMBL" id="JAGSXJ010000022">
    <property type="protein sequence ID" value="KAH6677873.1"/>
    <property type="molecule type" value="Genomic_DNA"/>
</dbReference>
<dbReference type="PANTHER" id="PTHR48081">
    <property type="entry name" value="AB HYDROLASE SUPERFAMILY PROTEIN C4A8.06C"/>
    <property type="match status" value="1"/>
</dbReference>
<organism evidence="3 4">
    <name type="scientific">Plectosphaerella plurivora</name>
    <dbReference type="NCBI Taxonomy" id="936078"/>
    <lineage>
        <taxon>Eukaryota</taxon>
        <taxon>Fungi</taxon>
        <taxon>Dikarya</taxon>
        <taxon>Ascomycota</taxon>
        <taxon>Pezizomycotina</taxon>
        <taxon>Sordariomycetes</taxon>
        <taxon>Hypocreomycetidae</taxon>
        <taxon>Glomerellales</taxon>
        <taxon>Plectosphaerellaceae</taxon>
        <taxon>Plectosphaerella</taxon>
    </lineage>
</organism>
<comment type="caution">
    <text evidence="3">The sequence shown here is derived from an EMBL/GenBank/DDBJ whole genome shotgun (WGS) entry which is preliminary data.</text>
</comment>
<keyword evidence="4" id="KW-1185">Reference proteome</keyword>
<evidence type="ECO:0000313" key="3">
    <source>
        <dbReference type="EMBL" id="KAH6677873.1"/>
    </source>
</evidence>
<name>A0A9P9A9D1_9PEZI</name>
<dbReference type="InterPro" id="IPR029058">
    <property type="entry name" value="AB_hydrolase_fold"/>
</dbReference>
<evidence type="ECO:0000259" key="2">
    <source>
        <dbReference type="Pfam" id="PF07859"/>
    </source>
</evidence>
<evidence type="ECO:0000256" key="1">
    <source>
        <dbReference type="ARBA" id="ARBA00022801"/>
    </source>
</evidence>
<dbReference type="AlphaFoldDB" id="A0A9P9A9D1"/>
<feature type="domain" description="Alpha/beta hydrolase fold-3" evidence="2">
    <location>
        <begin position="92"/>
        <end position="314"/>
    </location>
</feature>
<evidence type="ECO:0000313" key="4">
    <source>
        <dbReference type="Proteomes" id="UP000770015"/>
    </source>
</evidence>
<dbReference type="Pfam" id="PF07859">
    <property type="entry name" value="Abhydrolase_3"/>
    <property type="match status" value="1"/>
</dbReference>
<dbReference type="InterPro" id="IPR050300">
    <property type="entry name" value="GDXG_lipolytic_enzyme"/>
</dbReference>
<dbReference type="SUPFAM" id="SSF53474">
    <property type="entry name" value="alpha/beta-Hydrolases"/>
    <property type="match status" value="1"/>
</dbReference>
<dbReference type="Gene3D" id="3.40.50.1820">
    <property type="entry name" value="alpha/beta hydrolase"/>
    <property type="match status" value="1"/>
</dbReference>
<keyword evidence="1 3" id="KW-0378">Hydrolase</keyword>
<sequence length="356" mass="38516">MCDFTQYDGQSAAYLAIIAQDAAPPTHPDLPPIELRRLINEAGEIASAQAMKELSPLVTIQNHSFTVRDGTTLHARSYRPVVSQGIPLPVYMHSHGGGFLLGTLDKEDANCSRVAVNAGVVVFHVNYRHTPEHVFPTAWNDTEDAFEWLHAHIEGIGGLAEHVVVGGTSAGGQLATSLALRKHLGIFASRQPPIAGLVLMVPLLANPDSREVQLSQLKNRTFSSYETNKDAPALPVSLITMLVRLLQIDDAHMADLRASPGSATSQDVMGMPPTTIGVAGWDPLRDEGLLFAKLLAEAGVPTETHMFLGMPHSFRGYGDRLKESRRWDATIVNGIRWALSKPKASGIFVVKTGDEA</sequence>
<protein>
    <submittedName>
        <fullName evidence="3">Alpha/Beta hydrolase protein</fullName>
    </submittedName>
</protein>
<gene>
    <name evidence="3" type="ORF">F5X68DRAFT_278027</name>
</gene>
<proteinExistence type="predicted"/>
<dbReference type="InterPro" id="IPR013094">
    <property type="entry name" value="AB_hydrolase_3"/>
</dbReference>
<dbReference type="OrthoDB" id="408631at2759"/>
<dbReference type="GO" id="GO:0016787">
    <property type="term" value="F:hydrolase activity"/>
    <property type="evidence" value="ECO:0007669"/>
    <property type="project" value="UniProtKB-KW"/>
</dbReference>
<reference evidence="3" key="1">
    <citation type="journal article" date="2021" name="Nat. Commun.">
        <title>Genetic determinants of endophytism in the Arabidopsis root mycobiome.</title>
        <authorList>
            <person name="Mesny F."/>
            <person name="Miyauchi S."/>
            <person name="Thiergart T."/>
            <person name="Pickel B."/>
            <person name="Atanasova L."/>
            <person name="Karlsson M."/>
            <person name="Huettel B."/>
            <person name="Barry K.W."/>
            <person name="Haridas S."/>
            <person name="Chen C."/>
            <person name="Bauer D."/>
            <person name="Andreopoulos W."/>
            <person name="Pangilinan J."/>
            <person name="LaButti K."/>
            <person name="Riley R."/>
            <person name="Lipzen A."/>
            <person name="Clum A."/>
            <person name="Drula E."/>
            <person name="Henrissat B."/>
            <person name="Kohler A."/>
            <person name="Grigoriev I.V."/>
            <person name="Martin F.M."/>
            <person name="Hacquard S."/>
        </authorList>
    </citation>
    <scope>NUCLEOTIDE SEQUENCE</scope>
    <source>
        <strain evidence="3">MPI-SDFR-AT-0117</strain>
    </source>
</reference>
<accession>A0A9P9A9D1</accession>